<dbReference type="Gene3D" id="3.30.70.100">
    <property type="match status" value="1"/>
</dbReference>
<dbReference type="SUPFAM" id="SSF54975">
    <property type="entry name" value="Acylphosphatase/BLUF domain-like"/>
    <property type="match status" value="1"/>
</dbReference>
<comment type="similarity">
    <text evidence="3">Belongs to the acylphosphatase family.</text>
</comment>
<evidence type="ECO:0000256" key="2">
    <source>
        <dbReference type="RuleBase" id="RU000553"/>
    </source>
</evidence>
<keyword evidence="1 2" id="KW-0378">Hydrolase</keyword>
<dbReference type="PRINTS" id="PR00112">
    <property type="entry name" value="ACYLPHPHTASE"/>
</dbReference>
<evidence type="ECO:0000256" key="3">
    <source>
        <dbReference type="RuleBase" id="RU004168"/>
    </source>
</evidence>
<evidence type="ECO:0000256" key="1">
    <source>
        <dbReference type="PROSITE-ProRule" id="PRU00520"/>
    </source>
</evidence>
<dbReference type="EC" id="3.6.1.7" evidence="1 2"/>
<keyword evidence="7" id="KW-1185">Reference proteome</keyword>
<protein>
    <recommendedName>
        <fullName evidence="1 2">Acylphosphatase</fullName>
        <ecNumber evidence="1 2">3.6.1.7</ecNumber>
    </recommendedName>
</protein>
<dbReference type="PROSITE" id="PS00151">
    <property type="entry name" value="ACYLPHOSPHATASE_2"/>
    <property type="match status" value="1"/>
</dbReference>
<gene>
    <name evidence="6" type="ORF">AMELA_G00133560</name>
</gene>
<feature type="signal peptide" evidence="4">
    <location>
        <begin position="1"/>
        <end position="26"/>
    </location>
</feature>
<evidence type="ECO:0000256" key="4">
    <source>
        <dbReference type="SAM" id="SignalP"/>
    </source>
</evidence>
<feature type="domain" description="Acylphosphatase-like" evidence="5">
    <location>
        <begin position="31"/>
        <end position="83"/>
    </location>
</feature>
<dbReference type="PANTHER" id="PTHR10029:SF22">
    <property type="entry name" value="ACYLPHOSPHATASE-2-LIKE"/>
    <property type="match status" value="1"/>
</dbReference>
<dbReference type="EMBL" id="JAAGNN010000011">
    <property type="protein sequence ID" value="KAF4082890.1"/>
    <property type="molecule type" value="Genomic_DNA"/>
</dbReference>
<organism evidence="6 7">
    <name type="scientific">Ameiurus melas</name>
    <name type="common">Black bullhead</name>
    <name type="synonym">Silurus melas</name>
    <dbReference type="NCBI Taxonomy" id="219545"/>
    <lineage>
        <taxon>Eukaryota</taxon>
        <taxon>Metazoa</taxon>
        <taxon>Chordata</taxon>
        <taxon>Craniata</taxon>
        <taxon>Vertebrata</taxon>
        <taxon>Euteleostomi</taxon>
        <taxon>Actinopterygii</taxon>
        <taxon>Neopterygii</taxon>
        <taxon>Teleostei</taxon>
        <taxon>Ostariophysi</taxon>
        <taxon>Siluriformes</taxon>
        <taxon>Ictaluridae</taxon>
        <taxon>Ameiurus</taxon>
    </lineage>
</organism>
<comment type="catalytic activity">
    <reaction evidence="1 2">
        <text>an acyl phosphate + H2O = a carboxylate + phosphate + H(+)</text>
        <dbReference type="Rhea" id="RHEA:14965"/>
        <dbReference type="ChEBI" id="CHEBI:15377"/>
        <dbReference type="ChEBI" id="CHEBI:15378"/>
        <dbReference type="ChEBI" id="CHEBI:29067"/>
        <dbReference type="ChEBI" id="CHEBI:43474"/>
        <dbReference type="ChEBI" id="CHEBI:59918"/>
        <dbReference type="EC" id="3.6.1.7"/>
    </reaction>
</comment>
<dbReference type="Proteomes" id="UP000593565">
    <property type="component" value="Unassembled WGS sequence"/>
</dbReference>
<dbReference type="AlphaFoldDB" id="A0A7J6AJN6"/>
<accession>A0A7J6AJN6</accession>
<reference evidence="6 7" key="1">
    <citation type="submission" date="2020-02" db="EMBL/GenBank/DDBJ databases">
        <title>A chromosome-scale genome assembly of the black bullhead catfish (Ameiurus melas).</title>
        <authorList>
            <person name="Wen M."/>
            <person name="Zham M."/>
            <person name="Cabau C."/>
            <person name="Klopp C."/>
            <person name="Donnadieu C."/>
            <person name="Roques C."/>
            <person name="Bouchez O."/>
            <person name="Lampietro C."/>
            <person name="Jouanno E."/>
            <person name="Herpin A."/>
            <person name="Louis A."/>
            <person name="Berthelot C."/>
            <person name="Parey E."/>
            <person name="Roest-Crollius H."/>
            <person name="Braasch I."/>
            <person name="Postlethwait J."/>
            <person name="Robinson-Rechavi M."/>
            <person name="Echchiki A."/>
            <person name="Begum T."/>
            <person name="Montfort J."/>
            <person name="Schartl M."/>
            <person name="Bobe J."/>
            <person name="Guiguen Y."/>
        </authorList>
    </citation>
    <scope>NUCLEOTIDE SEQUENCE [LARGE SCALE GENOMIC DNA]</scope>
    <source>
        <strain evidence="6">M_S1</strain>
        <tissue evidence="6">Blood</tissue>
    </source>
</reference>
<dbReference type="Pfam" id="PF00708">
    <property type="entry name" value="Acylphosphatase"/>
    <property type="match status" value="1"/>
</dbReference>
<dbReference type="PROSITE" id="PS51160">
    <property type="entry name" value="ACYLPHOSPHATASE_3"/>
    <property type="match status" value="1"/>
</dbReference>
<comment type="caution">
    <text evidence="6">The sequence shown here is derived from an EMBL/GenBank/DDBJ whole genome shotgun (WGS) entry which is preliminary data.</text>
</comment>
<evidence type="ECO:0000313" key="6">
    <source>
        <dbReference type="EMBL" id="KAF4082890.1"/>
    </source>
</evidence>
<dbReference type="InterPro" id="IPR001792">
    <property type="entry name" value="Acylphosphatase-like_dom"/>
</dbReference>
<feature type="active site" evidence="1">
    <location>
        <position position="64"/>
    </location>
</feature>
<dbReference type="PANTHER" id="PTHR10029">
    <property type="entry name" value="ACYLPHOSPHATASE"/>
    <property type="match status" value="1"/>
</dbReference>
<sequence length="126" mass="14221">MFGYGLNVFWLLPLFLLFPLSHFAMSSKYASVDFEIFGNVQGVCFRMYTEDQAKKLGVNGWVKNTRQGTVIGQVQGPPEKVSEIVIAQQGAHPPTLFHHPAHQQLNTVREALAEVRRQSQLSHRPC</sequence>
<feature type="active site" evidence="1">
    <location>
        <position position="46"/>
    </location>
</feature>
<dbReference type="InterPro" id="IPR020456">
    <property type="entry name" value="Acylphosphatase"/>
</dbReference>
<dbReference type="InterPro" id="IPR017968">
    <property type="entry name" value="Acylphosphatase_CS"/>
</dbReference>
<dbReference type="InterPro" id="IPR036046">
    <property type="entry name" value="Acylphosphatase-like_dom_sf"/>
</dbReference>
<evidence type="ECO:0000259" key="5">
    <source>
        <dbReference type="PROSITE" id="PS51160"/>
    </source>
</evidence>
<keyword evidence="4" id="KW-0732">Signal</keyword>
<dbReference type="GO" id="GO:0003998">
    <property type="term" value="F:acylphosphatase activity"/>
    <property type="evidence" value="ECO:0007669"/>
    <property type="project" value="UniProtKB-EC"/>
</dbReference>
<evidence type="ECO:0000313" key="7">
    <source>
        <dbReference type="Proteomes" id="UP000593565"/>
    </source>
</evidence>
<feature type="chain" id="PRO_5029848222" description="Acylphosphatase" evidence="4">
    <location>
        <begin position="27"/>
        <end position="126"/>
    </location>
</feature>
<dbReference type="PROSITE" id="PS00150">
    <property type="entry name" value="ACYLPHOSPHATASE_1"/>
    <property type="match status" value="1"/>
</dbReference>
<proteinExistence type="inferred from homology"/>
<name>A0A7J6AJN6_AMEME</name>